<accession>A0A6J4UJ06</accession>
<feature type="compositionally biased region" description="Low complexity" evidence="1">
    <location>
        <begin position="1"/>
        <end position="12"/>
    </location>
</feature>
<feature type="non-terminal residue" evidence="2">
    <location>
        <position position="45"/>
    </location>
</feature>
<organism evidence="2">
    <name type="scientific">uncultured Thermomicrobiales bacterium</name>
    <dbReference type="NCBI Taxonomy" id="1645740"/>
    <lineage>
        <taxon>Bacteria</taxon>
        <taxon>Pseudomonadati</taxon>
        <taxon>Thermomicrobiota</taxon>
        <taxon>Thermomicrobia</taxon>
        <taxon>Thermomicrobiales</taxon>
        <taxon>environmental samples</taxon>
    </lineage>
</organism>
<feature type="compositionally biased region" description="Basic and acidic residues" evidence="1">
    <location>
        <begin position="33"/>
        <end position="45"/>
    </location>
</feature>
<feature type="non-terminal residue" evidence="2">
    <location>
        <position position="1"/>
    </location>
</feature>
<reference evidence="2" key="1">
    <citation type="submission" date="2020-02" db="EMBL/GenBank/DDBJ databases">
        <authorList>
            <person name="Meier V. D."/>
        </authorList>
    </citation>
    <scope>NUCLEOTIDE SEQUENCE</scope>
    <source>
        <strain evidence="2">AVDCRST_MAG70</strain>
    </source>
</reference>
<dbReference type="AlphaFoldDB" id="A0A6J4UJ06"/>
<evidence type="ECO:0000313" key="2">
    <source>
        <dbReference type="EMBL" id="CAA9550130.1"/>
    </source>
</evidence>
<evidence type="ECO:0000256" key="1">
    <source>
        <dbReference type="SAM" id="MobiDB-lite"/>
    </source>
</evidence>
<proteinExistence type="predicted"/>
<gene>
    <name evidence="2" type="ORF">AVDCRST_MAG70-853</name>
</gene>
<sequence>GTRSPGRSSPGSDTADEDFSSAVSLSSCGYPDQPREVPGDGHGRL</sequence>
<feature type="region of interest" description="Disordered" evidence="1">
    <location>
        <begin position="1"/>
        <end position="45"/>
    </location>
</feature>
<dbReference type="EMBL" id="CADCWH010000131">
    <property type="protein sequence ID" value="CAA9550130.1"/>
    <property type="molecule type" value="Genomic_DNA"/>
</dbReference>
<protein>
    <submittedName>
        <fullName evidence="2">Uncharacterized protein</fullName>
    </submittedName>
</protein>
<name>A0A6J4UJ06_9BACT</name>